<evidence type="ECO:0000256" key="2">
    <source>
        <dbReference type="ARBA" id="ARBA00022884"/>
    </source>
</evidence>
<dbReference type="InterPro" id="IPR011608">
    <property type="entry name" value="PRD"/>
</dbReference>
<dbReference type="SUPFAM" id="SSF50151">
    <property type="entry name" value="SacY-like RNA-binding domain"/>
    <property type="match status" value="1"/>
</dbReference>
<dbReference type="NCBIfam" id="NF007295">
    <property type="entry name" value="PRK09772.1"/>
    <property type="match status" value="1"/>
</dbReference>
<evidence type="ECO:0000313" key="8">
    <source>
        <dbReference type="Proteomes" id="UP000530628"/>
    </source>
</evidence>
<gene>
    <name evidence="7" type="primary">bglG</name>
    <name evidence="7" type="ORF">GNW61_25285</name>
</gene>
<dbReference type="GO" id="GO:0003723">
    <property type="term" value="F:RNA binding"/>
    <property type="evidence" value="ECO:0007669"/>
    <property type="project" value="UniProtKB-KW"/>
</dbReference>
<keyword evidence="3" id="KW-0805">Transcription regulation</keyword>
<protein>
    <submittedName>
        <fullName evidence="7">Transcriptional antiterminator BglG</fullName>
    </submittedName>
</protein>
<evidence type="ECO:0000256" key="4">
    <source>
        <dbReference type="ARBA" id="ARBA00023159"/>
    </source>
</evidence>
<dbReference type="PANTHER" id="PTHR30185:SF15">
    <property type="entry name" value="CRYPTIC BETA-GLUCOSIDE BGL OPERON ANTITERMINATOR"/>
    <property type="match status" value="1"/>
</dbReference>
<keyword evidence="2" id="KW-0694">RNA-binding</keyword>
<proteinExistence type="inferred from homology"/>
<name>A0A8S7UAN5_ECOLX</name>
<dbReference type="InterPro" id="IPR001550">
    <property type="entry name" value="Transcrpt_antitermin_CS"/>
</dbReference>
<dbReference type="PANTHER" id="PTHR30185">
    <property type="entry name" value="CRYPTIC BETA-GLUCOSIDE BGL OPERON ANTITERMINATOR"/>
    <property type="match status" value="1"/>
</dbReference>
<dbReference type="Pfam" id="PF00874">
    <property type="entry name" value="PRD"/>
    <property type="match status" value="1"/>
</dbReference>
<evidence type="ECO:0000256" key="1">
    <source>
        <dbReference type="ARBA" id="ARBA00022737"/>
    </source>
</evidence>
<dbReference type="SMART" id="SM01061">
    <property type="entry name" value="CAT_RBD"/>
    <property type="match status" value="1"/>
</dbReference>
<dbReference type="Proteomes" id="UP000530628">
    <property type="component" value="Unassembled WGS sequence"/>
</dbReference>
<dbReference type="PROSITE" id="PS00654">
    <property type="entry name" value="PRD_1"/>
    <property type="match status" value="1"/>
</dbReference>
<evidence type="ECO:0000313" key="7">
    <source>
        <dbReference type="EMBL" id="EFH6652005.1"/>
    </source>
</evidence>
<dbReference type="Pfam" id="PF03123">
    <property type="entry name" value="CAT_RBD"/>
    <property type="match status" value="1"/>
</dbReference>
<evidence type="ECO:0000256" key="6">
    <source>
        <dbReference type="ARBA" id="ARBA00038510"/>
    </source>
</evidence>
<dbReference type="PROSITE" id="PS51372">
    <property type="entry name" value="PRD_2"/>
    <property type="match status" value="1"/>
</dbReference>
<dbReference type="SUPFAM" id="SSF63520">
    <property type="entry name" value="PTS-regulatory domain, PRD"/>
    <property type="match status" value="1"/>
</dbReference>
<dbReference type="Gene3D" id="1.10.1790.10">
    <property type="entry name" value="PRD domain"/>
    <property type="match status" value="1"/>
</dbReference>
<evidence type="ECO:0000256" key="3">
    <source>
        <dbReference type="ARBA" id="ARBA00023015"/>
    </source>
</evidence>
<comment type="similarity">
    <text evidence="6">Belongs to the transcriptional antiterminator BglG family.</text>
</comment>
<dbReference type="InterPro" id="IPR036650">
    <property type="entry name" value="CAT_RNA-bd_dom_sf"/>
</dbReference>
<accession>A0A8S7UAN5</accession>
<feature type="non-terminal residue" evidence="7">
    <location>
        <position position="190"/>
    </location>
</feature>
<evidence type="ECO:0000256" key="5">
    <source>
        <dbReference type="ARBA" id="ARBA00023163"/>
    </source>
</evidence>
<dbReference type="EMBL" id="AASWOY010000117">
    <property type="protein sequence ID" value="EFH6652005.1"/>
    <property type="molecule type" value="Genomic_DNA"/>
</dbReference>
<dbReference type="GO" id="GO:0045893">
    <property type="term" value="P:positive regulation of DNA-templated transcription"/>
    <property type="evidence" value="ECO:0007669"/>
    <property type="project" value="InterPro"/>
</dbReference>
<dbReference type="InterPro" id="IPR036634">
    <property type="entry name" value="PRD_sf"/>
</dbReference>
<sequence>MNMQITKILNNNVVVVIDDQQREKVVMGRGIGFQKRAGERINSSGIEKEYALSSHELNGRLSELLSHIPLEVMATCDRIISLAQERLGKLQDSIYISLTDHCQFAIKRFQQNVLLPNPLLWDIQRLYPKEFQLGEEALTIIDKRLGVQLPKDEVGFIAMHLVSAQMSGNMEDVAGVTQLMREMLQLIKFQ</sequence>
<keyword evidence="4" id="KW-0010">Activator</keyword>
<dbReference type="AlphaFoldDB" id="A0A8S7UAN5"/>
<keyword evidence="5" id="KW-0804">Transcription</keyword>
<reference evidence="7 8" key="1">
    <citation type="submission" date="2019-11" db="EMBL/GenBank/DDBJ databases">
        <authorList>
            <consortium name="GenomeTrakr network: Whole genome sequencing for foodborne pathogen traceback"/>
        </authorList>
    </citation>
    <scope>NUCLEOTIDE SEQUENCE [LARGE SCALE GENOMIC DNA]</scope>
    <source>
        <strain evidence="7 8">PSU-2072</strain>
    </source>
</reference>
<dbReference type="Gene3D" id="2.30.24.10">
    <property type="entry name" value="CAT RNA-binding domain"/>
    <property type="match status" value="1"/>
</dbReference>
<dbReference type="InterPro" id="IPR050661">
    <property type="entry name" value="BglG_antiterminators"/>
</dbReference>
<comment type="caution">
    <text evidence="7">The sequence shown here is derived from an EMBL/GenBank/DDBJ whole genome shotgun (WGS) entry which is preliminary data.</text>
</comment>
<dbReference type="FunFam" id="1.10.1790.10:FF:000001">
    <property type="entry name" value="Cryptic beta-glucoside bgl operon antiterminator"/>
    <property type="match status" value="1"/>
</dbReference>
<keyword evidence="1" id="KW-0677">Repeat</keyword>
<dbReference type="InterPro" id="IPR004341">
    <property type="entry name" value="CAT_RNA-bd_dom"/>
</dbReference>
<organism evidence="7 8">
    <name type="scientific">Escherichia coli</name>
    <dbReference type="NCBI Taxonomy" id="562"/>
    <lineage>
        <taxon>Bacteria</taxon>
        <taxon>Pseudomonadati</taxon>
        <taxon>Pseudomonadota</taxon>
        <taxon>Gammaproteobacteria</taxon>
        <taxon>Enterobacterales</taxon>
        <taxon>Enterobacteriaceae</taxon>
        <taxon>Escherichia</taxon>
    </lineage>
</organism>